<evidence type="ECO:0000256" key="2">
    <source>
        <dbReference type="ARBA" id="ARBA00023125"/>
    </source>
</evidence>
<feature type="compositionally biased region" description="Basic residues" evidence="6">
    <location>
        <begin position="1343"/>
        <end position="1356"/>
    </location>
</feature>
<dbReference type="EMBL" id="JALJAT010000002">
    <property type="protein sequence ID" value="KAK4473627.1"/>
    <property type="molecule type" value="Genomic_DNA"/>
</dbReference>
<feature type="region of interest" description="Disordered" evidence="6">
    <location>
        <begin position="1"/>
        <end position="35"/>
    </location>
</feature>
<reference evidence="8" key="1">
    <citation type="submission" date="2022-04" db="EMBL/GenBank/DDBJ databases">
        <authorList>
            <person name="Xu L."/>
            <person name="Lv Z."/>
        </authorList>
    </citation>
    <scope>NUCLEOTIDE SEQUENCE</scope>
    <source>
        <strain evidence="8">LV_2022a</strain>
    </source>
</reference>
<evidence type="ECO:0000256" key="3">
    <source>
        <dbReference type="ARBA" id="ARBA00023155"/>
    </source>
</evidence>
<dbReference type="InterPro" id="IPR050224">
    <property type="entry name" value="TALE_homeobox"/>
</dbReference>
<dbReference type="SUPFAM" id="SSF46689">
    <property type="entry name" value="Homeodomain-like"/>
    <property type="match status" value="1"/>
</dbReference>
<protein>
    <recommendedName>
        <fullName evidence="7">Homeobox domain-containing protein</fullName>
    </recommendedName>
</protein>
<gene>
    <name evidence="8" type="ORF">MN116_002979</name>
</gene>
<feature type="region of interest" description="Disordered" evidence="6">
    <location>
        <begin position="1244"/>
        <end position="1274"/>
    </location>
</feature>
<dbReference type="Pfam" id="PF05920">
    <property type="entry name" value="Homeobox_KN"/>
    <property type="match status" value="1"/>
</dbReference>
<feature type="compositionally biased region" description="Polar residues" evidence="6">
    <location>
        <begin position="739"/>
        <end position="750"/>
    </location>
</feature>
<comment type="similarity">
    <text evidence="1">Belongs to the TALE/MEIS homeobox family.</text>
</comment>
<name>A0AAE1ZGX7_SCHME</name>
<evidence type="ECO:0000256" key="4">
    <source>
        <dbReference type="ARBA" id="ARBA00023242"/>
    </source>
</evidence>
<dbReference type="InterPro" id="IPR008422">
    <property type="entry name" value="KN_HD"/>
</dbReference>
<evidence type="ECO:0000256" key="1">
    <source>
        <dbReference type="ARBA" id="ARBA00009661"/>
    </source>
</evidence>
<comment type="subcellular location">
    <subcellularLocation>
        <location evidence="5">Nucleus</location>
    </subcellularLocation>
</comment>
<reference evidence="8" key="2">
    <citation type="journal article" date="2023" name="Infect Dis Poverty">
        <title>Chromosome-scale genome of the human blood fluke Schistosoma mekongi and its implications for public health.</title>
        <authorList>
            <person name="Zhou M."/>
            <person name="Xu L."/>
            <person name="Xu D."/>
            <person name="Chen W."/>
            <person name="Khan J."/>
            <person name="Hu Y."/>
            <person name="Huang H."/>
            <person name="Wei H."/>
            <person name="Zhang Y."/>
            <person name="Chusongsang P."/>
            <person name="Tanasarnprasert K."/>
            <person name="Hu X."/>
            <person name="Limpanont Y."/>
            <person name="Lv Z."/>
        </authorList>
    </citation>
    <scope>NUCLEOTIDE SEQUENCE</scope>
    <source>
        <strain evidence="8">LV_2022a</strain>
    </source>
</reference>
<keyword evidence="2 5" id="KW-0238">DNA-binding</keyword>
<sequence length="1410" mass="157062">MPRRRCSSPINGDANNNNNNTIGNNSSNNQGRVINSSNQYHNHHLHHTTHNNLRFRGGRTGNGISPNRNNRLLDTSQETQDCHVSSTTTNLMQEIQSFPIVTALQLQQNDPELEADKKFIMSHPLYPLLALLLQQCELATARPDSPPPLDAFNTELTSYIQRRMEQRQDQQQIRGLEGDEERVINELKPNSLKVNHEKSNKITGKYRISEDNMNIDDSVTTDKTIISNRYKTNNSSSCTTNELSTTTKITTTLTTNTNPSTNITQKMDPIANVRNTDDCFLSDDKVNNDTSTHFVYTTDNKTGKSIGCDKLINAKNKSNYITNNETDDNDEIKKMNCTFNGERKFQFLSNNSELNELIVKAIQVLRIHLLELHKVNELCKDFCSRYIYSLKSKFQSDPLIHDSQPSSPGESEALSPVASGCYNLRYPPPPYHHMLGPNLSCHPGSTDMALPGYPRHLSSRLDDDSLCGSSDVENLRSDCLHSTSLPNSCTSYDINGSCYTPNFHMMNYNSPYFMDKSNVQDGSVSCDESLSQLHSFLTPYGPSGLTSAAFHASLDGLCVGGKQKRGVLPKRATQIMKQWLFQHLVHPYPTEDEKRQIAGQTNLTLLQVNNWFINARRRILQPMLDSSNFVPLGNNYSSVDGSSDRMSNPIGCNESHVISKKKKAATNRPSNNRFWPASLVAAAAIHPAAAGLVSSGSSSFGTIVNPAIKSTSASSGVNTTASTARSDCYISDTRSNSLDEVNSDGSINSTPKHKSKCGYAPQTYDLSSAALSQSSRPNQTSGSKLSSDLWNHDTRIDLLHSKKFYFNLQSGIPSTKIPSDINDSNGGLSNNDVIQNESNSSCLSNQNLTFPTNTNQCLNSFNLTSTGSTDLTQTIPGKYDLISENLPVKQPNEINVKRLTPLMMSSMSSSSSCSASKDVDQCIDSTQIKQHNNTNESIDKNYLLNKSISINAPLDNNNLFRSELTNNCNHSTSVIGVKSEHNFQVFNQVLHNSSTEPNDNDKMNLLANGVLESDLINTNSKHISHNRVHSNILSNDDSHGEIHSQSQVTMPMMMMTNSSSTYPQNYSSMLLSHAQTYSNYLTTNMSLSNNLLPFDIHQNNPKYSHANNHNNITTNIGSVNQLNYIPHSYHNIITNPTRRSTSGFNRFANFSTSNLNDITVTSLSTIPSYHIQQQHDSLSASSIQQKAELPGYLTDHQWPHITTVPTNQSTHNVNAINQYTTFPPGWTSKLKQYSSSVLQNDNSNIDCLSGSSDEDIQHHQQHPHHHSESENGQFMNCLRGTGLLNRNEEANMDQSSLLHNTSHHLMYNLPSDINNPNYRHTELGVQDALITKSIYPMPYDQHQHHHHPHQPQPHHHSQYDSILQPGHISNTCAENDSVNNDDNKTSISFFKSPSNGLLTKSDSVFRYHNS</sequence>
<keyword evidence="4 5" id="KW-0539">Nucleus</keyword>
<comment type="caution">
    <text evidence="8">The sequence shown here is derived from an EMBL/GenBank/DDBJ whole genome shotgun (WGS) entry which is preliminary data.</text>
</comment>
<keyword evidence="9" id="KW-1185">Reference proteome</keyword>
<dbReference type="InterPro" id="IPR009057">
    <property type="entry name" value="Homeodomain-like_sf"/>
</dbReference>
<dbReference type="InterPro" id="IPR032453">
    <property type="entry name" value="PKNOX/Meis_N"/>
</dbReference>
<evidence type="ECO:0000313" key="9">
    <source>
        <dbReference type="Proteomes" id="UP001292079"/>
    </source>
</evidence>
<dbReference type="GO" id="GO:0005634">
    <property type="term" value="C:nucleus"/>
    <property type="evidence" value="ECO:0007669"/>
    <property type="project" value="UniProtKB-SubCell"/>
</dbReference>
<evidence type="ECO:0000313" key="8">
    <source>
        <dbReference type="EMBL" id="KAK4473627.1"/>
    </source>
</evidence>
<feature type="compositionally biased region" description="Polar residues" evidence="6">
    <location>
        <begin position="62"/>
        <end position="79"/>
    </location>
</feature>
<dbReference type="PANTHER" id="PTHR11850">
    <property type="entry name" value="HOMEOBOX PROTEIN TRANSCRIPTION FACTORS"/>
    <property type="match status" value="1"/>
</dbReference>
<dbReference type="FunFam" id="1.10.10.60:FF:000004">
    <property type="entry name" value="Meis2 homeobox isoform 2c"/>
    <property type="match status" value="1"/>
</dbReference>
<dbReference type="Proteomes" id="UP001292079">
    <property type="component" value="Unassembled WGS sequence"/>
</dbReference>
<dbReference type="SMART" id="SM00389">
    <property type="entry name" value="HOX"/>
    <property type="match status" value="1"/>
</dbReference>
<keyword evidence="3 5" id="KW-0371">Homeobox</keyword>
<dbReference type="GO" id="GO:0003677">
    <property type="term" value="F:DNA binding"/>
    <property type="evidence" value="ECO:0007669"/>
    <property type="project" value="UniProtKB-UniRule"/>
</dbReference>
<dbReference type="PROSITE" id="PS50071">
    <property type="entry name" value="HOMEOBOX_2"/>
    <property type="match status" value="1"/>
</dbReference>
<feature type="region of interest" description="Disordered" evidence="6">
    <location>
        <begin position="739"/>
        <end position="758"/>
    </location>
</feature>
<proteinExistence type="inferred from homology"/>
<feature type="region of interest" description="Disordered" evidence="6">
    <location>
        <begin position="1340"/>
        <end position="1362"/>
    </location>
</feature>
<feature type="DNA-binding region" description="Homeobox" evidence="5">
    <location>
        <begin position="561"/>
        <end position="623"/>
    </location>
</feature>
<dbReference type="GO" id="GO:0006355">
    <property type="term" value="P:regulation of DNA-templated transcription"/>
    <property type="evidence" value="ECO:0007669"/>
    <property type="project" value="InterPro"/>
</dbReference>
<organism evidence="8 9">
    <name type="scientific">Schistosoma mekongi</name>
    <name type="common">Parasitic worm</name>
    <dbReference type="NCBI Taxonomy" id="38744"/>
    <lineage>
        <taxon>Eukaryota</taxon>
        <taxon>Metazoa</taxon>
        <taxon>Spiralia</taxon>
        <taxon>Lophotrochozoa</taxon>
        <taxon>Platyhelminthes</taxon>
        <taxon>Trematoda</taxon>
        <taxon>Digenea</taxon>
        <taxon>Strigeidida</taxon>
        <taxon>Schistosomatoidea</taxon>
        <taxon>Schistosomatidae</taxon>
        <taxon>Schistosoma</taxon>
    </lineage>
</organism>
<evidence type="ECO:0000256" key="5">
    <source>
        <dbReference type="PROSITE-ProRule" id="PRU00108"/>
    </source>
</evidence>
<evidence type="ECO:0000259" key="7">
    <source>
        <dbReference type="PROSITE" id="PS50071"/>
    </source>
</evidence>
<feature type="region of interest" description="Disordered" evidence="6">
    <location>
        <begin position="47"/>
        <end position="79"/>
    </location>
</feature>
<dbReference type="Pfam" id="PF16493">
    <property type="entry name" value="Meis_PKNOX_N"/>
    <property type="match status" value="2"/>
</dbReference>
<dbReference type="Gene3D" id="1.10.10.60">
    <property type="entry name" value="Homeodomain-like"/>
    <property type="match status" value="1"/>
</dbReference>
<feature type="compositionally biased region" description="Low complexity" evidence="6">
    <location>
        <begin position="10"/>
        <end position="29"/>
    </location>
</feature>
<feature type="domain" description="Homeobox" evidence="7">
    <location>
        <begin position="559"/>
        <end position="622"/>
    </location>
</feature>
<dbReference type="InterPro" id="IPR001356">
    <property type="entry name" value="HD"/>
</dbReference>
<evidence type="ECO:0000256" key="6">
    <source>
        <dbReference type="SAM" id="MobiDB-lite"/>
    </source>
</evidence>
<accession>A0AAE1ZGX7</accession>
<dbReference type="CDD" id="cd00086">
    <property type="entry name" value="homeodomain"/>
    <property type="match status" value="1"/>
</dbReference>